<dbReference type="InterPro" id="IPR013968">
    <property type="entry name" value="PKS_KR"/>
</dbReference>
<sequence length="2130" mass="231530">MEDWPYHLEAQNGFQFHNGNSNGGGEPYLPQGPRSRFFMLSAKDEQACRAMASNLKGYLKSASYKNEDQFLDDLAYTLCQRRTLFPWVSASAADSVSGLITALDNAGSQPRRASGQPPRIGLVFTGQGAQWHAMGRELINAYPTYKASILEADQYLREVGADWSLLEELLRDAATSRVGEVWLSTPLCVAVQVSLVRLLESWGIIPTAVSSHSSGEIAAAYTVGALSYRSAMAVSYCRGDLTSSSTTGKGGMMAVGIGPDAAKALVKQVKSGRANIACINSPSSVTLSGDLTAIEELELMAKEQSLFARRLRVGTAFHSHYMEPLSHSYLEDMRLAGVGKAEPQMKPIRYSSPTTGTLMADATELGSPRHWANSLLRPVQFLDAFREMALDADTGAAVDIVIEVGPHAALSGPIGDILTLPEFRNTDIQYLPCLVRNSSSLVTMHALVGQLVGKGVPVKLDAVNFPRGRQNARLLRDLPPYPWTHQVRHWCEPRVNRSRRNNKHLPHDLLGSMVDGTNPNAPIWRHVIRTTELPWVRDHTIQSSIVYPAAGFICMAIEAAYQNSQETDASKIVSGYRLRDIHIHPALIIPEGSDGIELQIALRPTSKKSMSVRGWSEFHISSVGLDNNWTDHCQGLIHAVIQGTSEDQDPVTPPGPALTTPSRTIQPEKIFAGMKSVDICYGPLFQNLVRIEAGGDQSVTTIAIANVASKMPRGYQQKHILHPTTLDSVIFSAYTALPEAGTDFQDSTRIPKAIESMWVSHHIKAEVGSTLQAHTKVKSSNSKGFQSDIYVTEDTVDCGTPKKPVLVVKGLTCQSVGAVSHRQLEQHEKEICATVNWAPDLALMTPNTLKSLLHHSVDQKEAQQLSDRQRACLYFMRAALRCLMPSDVQRLSPRHEQFYNWMQLQCQEGRQADENAEEDQGLIDSVARSGTEGELIGCLGPEVAGILRGEMSPLDLVADTKLMRRYGYGSLKIGSALSQVRELVNLFVHHNPRAKILEIGAGTGGLTRCVLEVIGSRTETGTGPLASEYHFTDTSSEHLDAASKEFTVWDEIMTYQKLDINLDPSKQGFEYGAYDIIISSQALSSTKRLESALAYVRKLLKPGGKLMILEVTKERIETQFISGLVHGHWPGVSDSDCTRPSHNSSATNGSGVNGSVAVEGDNQSSNRILSASQWTGLLQEAGLSGVDLEVRDHESEELNSCSVMLSTTSSSPKSPRIAPVVLVLCNNSLEESWIKALQKSIAEVTGEDVPAVEFLGSVDAKDQICVFLGEMQEPLLPKPSPEIFSAIKSLVLGCKGMLWVTRGGAMECDNPMLALSQGFLRSLRNEYSGKGYVSLDLDPKRPIPSQTDAFIIAQILVASFNEPAAGHDGPRDFDFAERDGVIFTPRLDKDFDRNEFISMDPTRYSLPKVEPMHQPDRPLRLGINTPGLLDTLVFVDNLKLREELGAECIEIEPKTMGLNFRDVMVAMGQLEEKNMGYECAGIITRIGSSAASHGYAVGDRVFCLLDGQWASRVQIHWTTAYPMPADMSFDTAASIPMVFATAYTALYDIARLGKGQSVLIHAAAGGVGQAAIILSQLVGAEVFATAGTKEKRDFIVDKYKLPADHVFSSRDISFATKLMSMKNGVDVVLNCLSGQLLQESFNCLAPYGHFVEIGKFDLEQNSYLEMARFSQVASFSSVDMAALLRDRPAEIHRVLGRIASLLEQKAIYAVEPITAFPINEVQKAFRQMQMGKHIGKIVVSMGSEDSVLVLPLPPSAALRPDSSYLIVGGVRGIGKSIAHWMLARGAKNLILLSRSAKIAGTTDSVVAELEAEHPGARIEVVGCDITDEADLSLALKHCADNLPLIRGVIQGAMVIDDSILEQMTVDQYNAAVSPKVQGTWNLHRHLEMDLDFFIMLSSLAGVIGYASSSNYTAGGTFQDALAKYRVARGLPGVSLDLGVVKSIGLVAAENSIHERMTRHGHLPLDEAQVLAAVESAILDPSPQVMVGFNTGPGPHWDGETGSPLAREARFSALRFRPSSGADESAGSAQKGSDTLAGRLLAAKSSEEADQIITEALMKKIGDIFMIPVEEVIASKSMAAFGVDSLVAVELRNMLALQAGSEVSIFDIMQSSSLMDLARTVASKSSHVTAF</sequence>
<dbReference type="InterPro" id="IPR050091">
    <property type="entry name" value="PKS_NRPS_Biosynth_Enz"/>
</dbReference>
<evidence type="ECO:0000256" key="8">
    <source>
        <dbReference type="PROSITE-ProRule" id="PRU01363"/>
    </source>
</evidence>
<evidence type="ECO:0000256" key="3">
    <source>
        <dbReference type="ARBA" id="ARBA00022679"/>
    </source>
</evidence>
<dbReference type="InterPro" id="IPR057326">
    <property type="entry name" value="KR_dom"/>
</dbReference>
<dbReference type="Pfam" id="PF21089">
    <property type="entry name" value="PKS_DH_N"/>
    <property type="match status" value="1"/>
</dbReference>
<dbReference type="InterPro" id="IPR029063">
    <property type="entry name" value="SAM-dependent_MTases_sf"/>
</dbReference>
<dbReference type="SUPFAM" id="SSF55048">
    <property type="entry name" value="Probable ACP-binding domain of malonyl-CoA ACP transacylase"/>
    <property type="match status" value="1"/>
</dbReference>
<dbReference type="InterPro" id="IPR011032">
    <property type="entry name" value="GroES-like_sf"/>
</dbReference>
<dbReference type="Pfam" id="PF08242">
    <property type="entry name" value="Methyltransf_12"/>
    <property type="match status" value="1"/>
</dbReference>
<dbReference type="InterPro" id="IPR049900">
    <property type="entry name" value="PKS_mFAS_DH"/>
</dbReference>
<dbReference type="SUPFAM" id="SSF50129">
    <property type="entry name" value="GroES-like"/>
    <property type="match status" value="1"/>
</dbReference>
<dbReference type="Proteomes" id="UP001390339">
    <property type="component" value="Unassembled WGS sequence"/>
</dbReference>
<dbReference type="InterPro" id="IPR009081">
    <property type="entry name" value="PP-bd_ACP"/>
</dbReference>
<dbReference type="Pfam" id="PF13602">
    <property type="entry name" value="ADH_zinc_N_2"/>
    <property type="match status" value="1"/>
</dbReference>
<keyword evidence="2" id="KW-0597">Phosphoprotein</keyword>
<feature type="domain" description="PKS/mFAS DH" evidence="11">
    <location>
        <begin position="507"/>
        <end position="822"/>
    </location>
</feature>
<comment type="caution">
    <text evidence="12">The sequence shown here is derived from an EMBL/GenBank/DDBJ whole genome shotgun (WGS) entry which is preliminary data.</text>
</comment>
<keyword evidence="13" id="KW-1185">Reference proteome</keyword>
<keyword evidence="5" id="KW-0560">Oxidoreductase</keyword>
<reference evidence="12 13" key="1">
    <citation type="journal article" date="2024" name="IMA Fungus">
        <title>Apiospora arundinis, a panoply of carbohydrate-active enzymes and secondary metabolites.</title>
        <authorList>
            <person name="Sorensen T."/>
            <person name="Petersen C."/>
            <person name="Muurmann A.T."/>
            <person name="Christiansen J.V."/>
            <person name="Brundto M.L."/>
            <person name="Overgaard C.K."/>
            <person name="Boysen A.T."/>
            <person name="Wollenberg R.D."/>
            <person name="Larsen T.O."/>
            <person name="Sorensen J.L."/>
            <person name="Nielsen K.L."/>
            <person name="Sondergaard T.E."/>
        </authorList>
    </citation>
    <scope>NUCLEOTIDE SEQUENCE [LARGE SCALE GENOMIC DNA]</scope>
    <source>
        <strain evidence="12 13">AAU 773</strain>
    </source>
</reference>
<dbReference type="InterPro" id="IPR049552">
    <property type="entry name" value="PKS_DH_N"/>
</dbReference>
<keyword evidence="4" id="KW-0521">NADP</keyword>
<dbReference type="SUPFAM" id="SSF53335">
    <property type="entry name" value="S-adenosyl-L-methionine-dependent methyltransferases"/>
    <property type="match status" value="1"/>
</dbReference>
<feature type="active site" description="Proton donor; for dehydratase activity" evidence="8">
    <location>
        <position position="727"/>
    </location>
</feature>
<evidence type="ECO:0000256" key="1">
    <source>
        <dbReference type="ARBA" id="ARBA00022450"/>
    </source>
</evidence>
<dbReference type="PROSITE" id="PS00012">
    <property type="entry name" value="PHOSPHOPANTETHEINE"/>
    <property type="match status" value="1"/>
</dbReference>
<keyword evidence="7" id="KW-0012">Acyltransferase</keyword>
<evidence type="ECO:0000256" key="9">
    <source>
        <dbReference type="SAM" id="MobiDB-lite"/>
    </source>
</evidence>
<dbReference type="PROSITE" id="PS50075">
    <property type="entry name" value="CARRIER"/>
    <property type="match status" value="1"/>
</dbReference>
<dbReference type="Gene3D" id="3.40.366.10">
    <property type="entry name" value="Malonyl-Coenzyme A Acyl Carrier Protein, domain 2"/>
    <property type="match status" value="1"/>
</dbReference>
<dbReference type="InterPro" id="IPR049551">
    <property type="entry name" value="PKS_DH_C"/>
</dbReference>
<dbReference type="Gene3D" id="3.40.50.150">
    <property type="entry name" value="Vaccinia Virus protein VP39"/>
    <property type="match status" value="1"/>
</dbReference>
<dbReference type="InterPro" id="IPR006162">
    <property type="entry name" value="Ppantetheine_attach_site"/>
</dbReference>
<feature type="region of interest" description="C-terminal hotdog fold" evidence="8">
    <location>
        <begin position="662"/>
        <end position="822"/>
    </location>
</feature>
<gene>
    <name evidence="12" type="ORF">PGQ11_006488</name>
</gene>
<dbReference type="SUPFAM" id="SSF52151">
    <property type="entry name" value="FabD/lysophospholipase-like"/>
    <property type="match status" value="1"/>
</dbReference>
<keyword evidence="3" id="KW-0808">Transferase</keyword>
<keyword evidence="1" id="KW-0596">Phosphopantetheine</keyword>
<evidence type="ECO:0000256" key="2">
    <source>
        <dbReference type="ARBA" id="ARBA00022553"/>
    </source>
</evidence>
<feature type="compositionally biased region" description="Polar residues" evidence="9">
    <location>
        <begin position="1138"/>
        <end position="1150"/>
    </location>
</feature>
<dbReference type="Gene3D" id="1.10.1200.10">
    <property type="entry name" value="ACP-like"/>
    <property type="match status" value="1"/>
</dbReference>
<feature type="active site" description="Proton acceptor; for dehydratase activity" evidence="8">
    <location>
        <position position="539"/>
    </location>
</feature>
<evidence type="ECO:0000313" key="12">
    <source>
        <dbReference type="EMBL" id="KAK8867910.1"/>
    </source>
</evidence>
<organism evidence="12 13">
    <name type="scientific">Apiospora arundinis</name>
    <dbReference type="NCBI Taxonomy" id="335852"/>
    <lineage>
        <taxon>Eukaryota</taxon>
        <taxon>Fungi</taxon>
        <taxon>Dikarya</taxon>
        <taxon>Ascomycota</taxon>
        <taxon>Pezizomycotina</taxon>
        <taxon>Sordariomycetes</taxon>
        <taxon>Xylariomycetidae</taxon>
        <taxon>Amphisphaeriales</taxon>
        <taxon>Apiosporaceae</taxon>
        <taxon>Apiospora</taxon>
    </lineage>
</organism>
<dbReference type="InterPro" id="IPR042104">
    <property type="entry name" value="PKS_dehydratase_sf"/>
</dbReference>
<evidence type="ECO:0000256" key="5">
    <source>
        <dbReference type="ARBA" id="ARBA00023002"/>
    </source>
</evidence>
<dbReference type="PANTHER" id="PTHR43775">
    <property type="entry name" value="FATTY ACID SYNTHASE"/>
    <property type="match status" value="1"/>
</dbReference>
<evidence type="ECO:0000256" key="4">
    <source>
        <dbReference type="ARBA" id="ARBA00022857"/>
    </source>
</evidence>
<dbReference type="Gene3D" id="3.40.50.720">
    <property type="entry name" value="NAD(P)-binding Rossmann-like Domain"/>
    <property type="match status" value="1"/>
</dbReference>
<dbReference type="Pfam" id="PF23297">
    <property type="entry name" value="ACP_SdgA_C"/>
    <property type="match status" value="1"/>
</dbReference>
<dbReference type="InterPro" id="IPR020843">
    <property type="entry name" value="ER"/>
</dbReference>
<dbReference type="InterPro" id="IPR056501">
    <property type="entry name" value="NAD-bd_HRPKS_sdrA"/>
</dbReference>
<dbReference type="SMART" id="SM00823">
    <property type="entry name" value="PKS_PP"/>
    <property type="match status" value="1"/>
</dbReference>
<dbReference type="CDD" id="cd05195">
    <property type="entry name" value="enoyl_red"/>
    <property type="match status" value="1"/>
</dbReference>
<dbReference type="SUPFAM" id="SSF51735">
    <property type="entry name" value="NAD(P)-binding Rossmann-fold domains"/>
    <property type="match status" value="2"/>
</dbReference>
<dbReference type="PROSITE" id="PS52019">
    <property type="entry name" value="PKS_MFAS_DH"/>
    <property type="match status" value="1"/>
</dbReference>
<dbReference type="SMART" id="SM00826">
    <property type="entry name" value="PKS_DH"/>
    <property type="match status" value="1"/>
</dbReference>
<dbReference type="InterPro" id="IPR016036">
    <property type="entry name" value="Malonyl_transacylase_ACP-bd"/>
</dbReference>
<dbReference type="Pfam" id="PF22621">
    <property type="entry name" value="CurL-like_PKS_C"/>
    <property type="match status" value="1"/>
</dbReference>
<proteinExistence type="predicted"/>
<dbReference type="SMART" id="SM00822">
    <property type="entry name" value="PKS_KR"/>
    <property type="match status" value="1"/>
</dbReference>
<feature type="region of interest" description="Disordered" evidence="9">
    <location>
        <begin position="1135"/>
        <end position="1157"/>
    </location>
</feature>
<dbReference type="Pfam" id="PF00698">
    <property type="entry name" value="Acyl_transf_1"/>
    <property type="match status" value="1"/>
</dbReference>
<dbReference type="Gene3D" id="3.10.129.110">
    <property type="entry name" value="Polyketide synthase dehydratase"/>
    <property type="match status" value="1"/>
</dbReference>
<feature type="domain" description="Carrier" evidence="10">
    <location>
        <begin position="2047"/>
        <end position="2124"/>
    </location>
</feature>
<dbReference type="SMART" id="SM00827">
    <property type="entry name" value="PKS_AT"/>
    <property type="match status" value="1"/>
</dbReference>
<dbReference type="PANTHER" id="PTHR43775:SF29">
    <property type="entry name" value="ASPERFURANONE POLYKETIDE SYNTHASE AFOG-RELATED"/>
    <property type="match status" value="1"/>
</dbReference>
<dbReference type="InterPro" id="IPR001227">
    <property type="entry name" value="Ac_transferase_dom_sf"/>
</dbReference>
<keyword evidence="6" id="KW-0511">Multifunctional enzyme</keyword>
<accession>A0ABR2ISY7</accession>
<dbReference type="InterPro" id="IPR020807">
    <property type="entry name" value="PKS_DH"/>
</dbReference>
<evidence type="ECO:0000256" key="7">
    <source>
        <dbReference type="ARBA" id="ARBA00023315"/>
    </source>
</evidence>
<dbReference type="InterPro" id="IPR020806">
    <property type="entry name" value="PKS_PP-bd"/>
</dbReference>
<dbReference type="Gene3D" id="3.30.70.3290">
    <property type="match status" value="1"/>
</dbReference>
<protein>
    <submittedName>
        <fullName evidence="12">Polyketide synthase 3</fullName>
    </submittedName>
</protein>
<dbReference type="InterPro" id="IPR036736">
    <property type="entry name" value="ACP-like_sf"/>
</dbReference>
<dbReference type="InterPro" id="IPR013217">
    <property type="entry name" value="Methyltransf_12"/>
</dbReference>
<dbReference type="Pfam" id="PF08659">
    <property type="entry name" value="KR"/>
    <property type="match status" value="1"/>
</dbReference>
<evidence type="ECO:0000313" key="13">
    <source>
        <dbReference type="Proteomes" id="UP001390339"/>
    </source>
</evidence>
<evidence type="ECO:0000256" key="6">
    <source>
        <dbReference type="ARBA" id="ARBA00023268"/>
    </source>
</evidence>
<dbReference type="Gene3D" id="3.90.180.10">
    <property type="entry name" value="Medium-chain alcohol dehydrogenases, catalytic domain"/>
    <property type="match status" value="1"/>
</dbReference>
<dbReference type="InterPro" id="IPR014043">
    <property type="entry name" value="Acyl_transferase_dom"/>
</dbReference>
<dbReference type="InterPro" id="IPR036291">
    <property type="entry name" value="NAD(P)-bd_dom_sf"/>
</dbReference>
<feature type="region of interest" description="N-terminal hotdog fold" evidence="8">
    <location>
        <begin position="507"/>
        <end position="644"/>
    </location>
</feature>
<dbReference type="Pfam" id="PF23114">
    <property type="entry name" value="NAD-bd_HRPKS_sdrA"/>
    <property type="match status" value="1"/>
</dbReference>
<dbReference type="Pfam" id="PF14765">
    <property type="entry name" value="PS-DH"/>
    <property type="match status" value="1"/>
</dbReference>
<dbReference type="InterPro" id="IPR016035">
    <property type="entry name" value="Acyl_Trfase/lysoPLipase"/>
</dbReference>
<dbReference type="CDD" id="cd02440">
    <property type="entry name" value="AdoMet_MTases"/>
    <property type="match status" value="1"/>
</dbReference>
<dbReference type="EMBL" id="JAPCWZ010000004">
    <property type="protein sequence ID" value="KAK8867910.1"/>
    <property type="molecule type" value="Genomic_DNA"/>
</dbReference>
<name>A0ABR2ISY7_9PEZI</name>
<evidence type="ECO:0000259" key="10">
    <source>
        <dbReference type="PROSITE" id="PS50075"/>
    </source>
</evidence>
<evidence type="ECO:0000259" key="11">
    <source>
        <dbReference type="PROSITE" id="PS52019"/>
    </source>
</evidence>
<dbReference type="SUPFAM" id="SSF47336">
    <property type="entry name" value="ACP-like"/>
    <property type="match status" value="1"/>
</dbReference>
<dbReference type="SMART" id="SM00829">
    <property type="entry name" value="PKS_ER"/>
    <property type="match status" value="1"/>
</dbReference>